<name>A0ABD1CHB6_CULPP</name>
<evidence type="ECO:0008006" key="4">
    <source>
        <dbReference type="Google" id="ProtNLM"/>
    </source>
</evidence>
<dbReference type="EMBL" id="JBEHCU010012436">
    <property type="protein sequence ID" value="KAL1375512.1"/>
    <property type="molecule type" value="Genomic_DNA"/>
</dbReference>
<gene>
    <name evidence="2" type="ORF">pipiens_017446</name>
</gene>
<evidence type="ECO:0000313" key="3">
    <source>
        <dbReference type="Proteomes" id="UP001562425"/>
    </source>
</evidence>
<keyword evidence="1" id="KW-0732">Signal</keyword>
<reference evidence="2 3" key="1">
    <citation type="submission" date="2024-05" db="EMBL/GenBank/DDBJ databases">
        <title>Culex pipiens pipiens assembly and annotation.</title>
        <authorList>
            <person name="Alout H."/>
            <person name="Durand T."/>
        </authorList>
    </citation>
    <scope>NUCLEOTIDE SEQUENCE [LARGE SCALE GENOMIC DNA]</scope>
    <source>
        <strain evidence="2">HA-2024</strain>
        <tissue evidence="2">Whole body</tissue>
    </source>
</reference>
<evidence type="ECO:0000256" key="1">
    <source>
        <dbReference type="SAM" id="SignalP"/>
    </source>
</evidence>
<accession>A0ABD1CHB6</accession>
<organism evidence="2 3">
    <name type="scientific">Culex pipiens pipiens</name>
    <name type="common">Northern house mosquito</name>
    <dbReference type="NCBI Taxonomy" id="38569"/>
    <lineage>
        <taxon>Eukaryota</taxon>
        <taxon>Metazoa</taxon>
        <taxon>Ecdysozoa</taxon>
        <taxon>Arthropoda</taxon>
        <taxon>Hexapoda</taxon>
        <taxon>Insecta</taxon>
        <taxon>Pterygota</taxon>
        <taxon>Neoptera</taxon>
        <taxon>Endopterygota</taxon>
        <taxon>Diptera</taxon>
        <taxon>Nematocera</taxon>
        <taxon>Culicoidea</taxon>
        <taxon>Culicidae</taxon>
        <taxon>Culicinae</taxon>
        <taxon>Culicini</taxon>
        <taxon>Culex</taxon>
        <taxon>Culex</taxon>
    </lineage>
</organism>
<feature type="signal peptide" evidence="1">
    <location>
        <begin position="1"/>
        <end position="23"/>
    </location>
</feature>
<sequence>MKFSVKVVLLAVVLVLNVGFCRAGPVQSVPGSVAGTVAKPAAVPRINLFDIPLRSIIVAPVVCPEGQRADRNGKCRDVWTDLQRTTSTTISSGSDWDSLEQNNNNNNEDVIAGCHEEETHQVEGAVGGLVFQGLDPNLPIPTEQDWTDEELDRDPHRMFFYDAYRSIPSTPELDESGGSLDQIPMEQRPLALMDDLELWDHMDDDQLKKHLQNHPVLLEKITRNRKRRAAALEDTTDEDADLCAVMERHAKVTKFNEHTTVC</sequence>
<dbReference type="AlphaFoldDB" id="A0ABD1CHB6"/>
<comment type="caution">
    <text evidence="2">The sequence shown here is derived from an EMBL/GenBank/DDBJ whole genome shotgun (WGS) entry which is preliminary data.</text>
</comment>
<protein>
    <recommendedName>
        <fullName evidence="4">Secreted protein</fullName>
    </recommendedName>
</protein>
<dbReference type="Proteomes" id="UP001562425">
    <property type="component" value="Unassembled WGS sequence"/>
</dbReference>
<evidence type="ECO:0000313" key="2">
    <source>
        <dbReference type="EMBL" id="KAL1375512.1"/>
    </source>
</evidence>
<feature type="chain" id="PRO_5044869030" description="Secreted protein" evidence="1">
    <location>
        <begin position="24"/>
        <end position="262"/>
    </location>
</feature>
<keyword evidence="3" id="KW-1185">Reference proteome</keyword>
<proteinExistence type="predicted"/>